<keyword evidence="3" id="KW-1185">Reference proteome</keyword>
<keyword evidence="1" id="KW-0472">Membrane</keyword>
<organism evidence="2 3">
    <name type="scientific">Alkalicoccus daliensis</name>
    <dbReference type="NCBI Taxonomy" id="745820"/>
    <lineage>
        <taxon>Bacteria</taxon>
        <taxon>Bacillati</taxon>
        <taxon>Bacillota</taxon>
        <taxon>Bacilli</taxon>
        <taxon>Bacillales</taxon>
        <taxon>Bacillaceae</taxon>
        <taxon>Alkalicoccus</taxon>
    </lineage>
</organism>
<gene>
    <name evidence="2" type="ORF">SAMN04488053_11073</name>
</gene>
<dbReference type="STRING" id="745820.SAMN04488053_11073"/>
<keyword evidence="1" id="KW-1133">Transmembrane helix</keyword>
<reference evidence="3" key="1">
    <citation type="submission" date="2016-10" db="EMBL/GenBank/DDBJ databases">
        <authorList>
            <person name="Varghese N."/>
            <person name="Submissions S."/>
        </authorList>
    </citation>
    <scope>NUCLEOTIDE SEQUENCE [LARGE SCALE GENOMIC DNA]</scope>
    <source>
        <strain evidence="3">CGMCC 1.10369</strain>
    </source>
</reference>
<protein>
    <recommendedName>
        <fullName evidence="4">Prepilin-type N-terminal cleavage/methylation domain-containing protein</fullName>
    </recommendedName>
</protein>
<dbReference type="RefSeq" id="WP_090843564.1">
    <property type="nucleotide sequence ID" value="NZ_FNIL01000010.1"/>
</dbReference>
<dbReference type="AlphaFoldDB" id="A0A1H0IBU3"/>
<evidence type="ECO:0008006" key="4">
    <source>
        <dbReference type="Google" id="ProtNLM"/>
    </source>
</evidence>
<evidence type="ECO:0000313" key="3">
    <source>
        <dbReference type="Proteomes" id="UP000198778"/>
    </source>
</evidence>
<evidence type="ECO:0000256" key="1">
    <source>
        <dbReference type="SAM" id="Phobius"/>
    </source>
</evidence>
<dbReference type="OrthoDB" id="2080124at2"/>
<accession>A0A1H0IBU3</accession>
<dbReference type="EMBL" id="FNIL01000010">
    <property type="protein sequence ID" value="SDO28561.1"/>
    <property type="molecule type" value="Genomic_DNA"/>
</dbReference>
<name>A0A1H0IBU3_9BACI</name>
<proteinExistence type="predicted"/>
<evidence type="ECO:0000313" key="2">
    <source>
        <dbReference type="EMBL" id="SDO28561.1"/>
    </source>
</evidence>
<keyword evidence="1" id="KW-0812">Transmembrane</keyword>
<feature type="transmembrane region" description="Helical" evidence="1">
    <location>
        <begin position="12"/>
        <end position="33"/>
    </location>
</feature>
<dbReference type="Proteomes" id="UP000198778">
    <property type="component" value="Unassembled WGS sequence"/>
</dbReference>
<sequence>MLIKLSQRGATLIELFAALVLLTFIGAVSYHFLFNSYVFQERSEERIDLIQESNLLTEELRSLHQQSAAIYWDEGGNLYAASSSERKLNHHEVQVVSLSVNNEILDKNSTYTLNPNRVTFDIQLMSGRYTHEITVTTNRPEEFHYVPEEHISGESE</sequence>